<sequence length="178" mass="20524">MTLTHLRFQAVDILNSALVAPDGVNEFTISTAPSYYIYKQTIIVALSGVRGLVNWHKKTFAIGGVERPWAELKKHTGNPLSSKFRIWHWSDLHYTVRYARDPDGEMRYTVRYTREDGKWLREPEAAVTDLARLSPIVSHFFQGPENATLYLSPKLEESERMFLLLVLVTSETRQRDNV</sequence>
<dbReference type="EMBL" id="JARJLG010000111">
    <property type="protein sequence ID" value="KAJ7743679.1"/>
    <property type="molecule type" value="Genomic_DNA"/>
</dbReference>
<protein>
    <submittedName>
        <fullName evidence="1">Uncharacterized protein</fullName>
    </submittedName>
</protein>
<dbReference type="Proteomes" id="UP001215280">
    <property type="component" value="Unassembled WGS sequence"/>
</dbReference>
<proteinExistence type="predicted"/>
<comment type="caution">
    <text evidence="1">The sequence shown here is derived from an EMBL/GenBank/DDBJ whole genome shotgun (WGS) entry which is preliminary data.</text>
</comment>
<evidence type="ECO:0000313" key="1">
    <source>
        <dbReference type="EMBL" id="KAJ7743679.1"/>
    </source>
</evidence>
<accession>A0AAD7N468</accession>
<dbReference type="AlphaFoldDB" id="A0AAD7N468"/>
<organism evidence="1 2">
    <name type="scientific">Mycena maculata</name>
    <dbReference type="NCBI Taxonomy" id="230809"/>
    <lineage>
        <taxon>Eukaryota</taxon>
        <taxon>Fungi</taxon>
        <taxon>Dikarya</taxon>
        <taxon>Basidiomycota</taxon>
        <taxon>Agaricomycotina</taxon>
        <taxon>Agaricomycetes</taxon>
        <taxon>Agaricomycetidae</taxon>
        <taxon>Agaricales</taxon>
        <taxon>Marasmiineae</taxon>
        <taxon>Mycenaceae</taxon>
        <taxon>Mycena</taxon>
    </lineage>
</organism>
<reference evidence="1" key="1">
    <citation type="submission" date="2023-03" db="EMBL/GenBank/DDBJ databases">
        <title>Massive genome expansion in bonnet fungi (Mycena s.s.) driven by repeated elements and novel gene families across ecological guilds.</title>
        <authorList>
            <consortium name="Lawrence Berkeley National Laboratory"/>
            <person name="Harder C.B."/>
            <person name="Miyauchi S."/>
            <person name="Viragh M."/>
            <person name="Kuo A."/>
            <person name="Thoen E."/>
            <person name="Andreopoulos B."/>
            <person name="Lu D."/>
            <person name="Skrede I."/>
            <person name="Drula E."/>
            <person name="Henrissat B."/>
            <person name="Morin E."/>
            <person name="Kohler A."/>
            <person name="Barry K."/>
            <person name="LaButti K."/>
            <person name="Morin E."/>
            <person name="Salamov A."/>
            <person name="Lipzen A."/>
            <person name="Mereny Z."/>
            <person name="Hegedus B."/>
            <person name="Baldrian P."/>
            <person name="Stursova M."/>
            <person name="Weitz H."/>
            <person name="Taylor A."/>
            <person name="Grigoriev I.V."/>
            <person name="Nagy L.G."/>
            <person name="Martin F."/>
            <person name="Kauserud H."/>
        </authorList>
    </citation>
    <scope>NUCLEOTIDE SEQUENCE</scope>
    <source>
        <strain evidence="1">CBHHK188m</strain>
    </source>
</reference>
<keyword evidence="2" id="KW-1185">Reference proteome</keyword>
<name>A0AAD7N468_9AGAR</name>
<gene>
    <name evidence="1" type="ORF">DFH07DRAFT_979433</name>
</gene>
<evidence type="ECO:0000313" key="2">
    <source>
        <dbReference type="Proteomes" id="UP001215280"/>
    </source>
</evidence>